<accession>A0A0F9EUG2</accession>
<dbReference type="AlphaFoldDB" id="A0A0F9EUG2"/>
<comment type="caution">
    <text evidence="1">The sequence shown here is derived from an EMBL/GenBank/DDBJ whole genome shotgun (WGS) entry which is preliminary data.</text>
</comment>
<dbReference type="EMBL" id="LAZR01026068">
    <property type="protein sequence ID" value="KKL69896.1"/>
    <property type="molecule type" value="Genomic_DNA"/>
</dbReference>
<proteinExistence type="predicted"/>
<evidence type="ECO:0000313" key="1">
    <source>
        <dbReference type="EMBL" id="KKL69896.1"/>
    </source>
</evidence>
<organism evidence="1">
    <name type="scientific">marine sediment metagenome</name>
    <dbReference type="NCBI Taxonomy" id="412755"/>
    <lineage>
        <taxon>unclassified sequences</taxon>
        <taxon>metagenomes</taxon>
        <taxon>ecological metagenomes</taxon>
    </lineage>
</organism>
<sequence length="96" mass="11154">MRQRDRLMPLSKQKATKMLDEGLTWDDLRGLLNRTEREGDSVVNGQISLYRAHVIYEAAIVGRLGPIKTWTNRRGRTYRPAEFLIARNILRDFGPL</sequence>
<name>A0A0F9EUG2_9ZZZZ</name>
<gene>
    <name evidence="1" type="ORF">LCGC14_2110330</name>
</gene>
<reference evidence="1" key="1">
    <citation type="journal article" date="2015" name="Nature">
        <title>Complex archaea that bridge the gap between prokaryotes and eukaryotes.</title>
        <authorList>
            <person name="Spang A."/>
            <person name="Saw J.H."/>
            <person name="Jorgensen S.L."/>
            <person name="Zaremba-Niedzwiedzka K."/>
            <person name="Martijn J."/>
            <person name="Lind A.E."/>
            <person name="van Eijk R."/>
            <person name="Schleper C."/>
            <person name="Guy L."/>
            <person name="Ettema T.J."/>
        </authorList>
    </citation>
    <scope>NUCLEOTIDE SEQUENCE</scope>
</reference>
<protein>
    <submittedName>
        <fullName evidence="1">Uncharacterized protein</fullName>
    </submittedName>
</protein>